<feature type="transmembrane region" description="Helical" evidence="8">
    <location>
        <begin position="194"/>
        <end position="219"/>
    </location>
</feature>
<evidence type="ECO:0000256" key="2">
    <source>
        <dbReference type="ARBA" id="ARBA00022475"/>
    </source>
</evidence>
<feature type="compositionally biased region" description="Acidic residues" evidence="9">
    <location>
        <begin position="20"/>
        <end position="29"/>
    </location>
</feature>
<dbReference type="EMBL" id="JACKTY010000012">
    <property type="protein sequence ID" value="MCV7225246.1"/>
    <property type="molecule type" value="Genomic_DNA"/>
</dbReference>
<feature type="transmembrane region" description="Helical" evidence="8">
    <location>
        <begin position="97"/>
        <end position="118"/>
    </location>
</feature>
<evidence type="ECO:0000256" key="4">
    <source>
        <dbReference type="ARBA" id="ARBA00022692"/>
    </source>
</evidence>
<evidence type="ECO:0000256" key="8">
    <source>
        <dbReference type="HAMAP-Rule" id="MF_01148"/>
    </source>
</evidence>
<feature type="compositionally biased region" description="Basic and acidic residues" evidence="9">
    <location>
        <begin position="599"/>
        <end position="609"/>
    </location>
</feature>
<comment type="pathway">
    <text evidence="8">Protein modification; lipoprotein biosynthesis (N-acyl transfer).</text>
</comment>
<reference evidence="11 12" key="1">
    <citation type="journal article" date="2022" name="BMC Genomics">
        <title>Comparative genome analysis of mycobacteria focusing on tRNA and non-coding RNA.</title>
        <authorList>
            <person name="Behra P.R.K."/>
            <person name="Pettersson B.M.F."/>
            <person name="Ramesh M."/>
            <person name="Das S."/>
            <person name="Dasgupta S."/>
            <person name="Kirsebom L.A."/>
        </authorList>
    </citation>
    <scope>NUCLEOTIDE SEQUENCE [LARGE SCALE GENOMIC DNA]</scope>
    <source>
        <strain evidence="11 12">DSM 44078</strain>
    </source>
</reference>
<organism evidence="11 12">
    <name type="scientific">Mycolicibacterium komossense</name>
    <dbReference type="NCBI Taxonomy" id="1779"/>
    <lineage>
        <taxon>Bacteria</taxon>
        <taxon>Bacillati</taxon>
        <taxon>Actinomycetota</taxon>
        <taxon>Actinomycetes</taxon>
        <taxon>Mycobacteriales</taxon>
        <taxon>Mycobacteriaceae</taxon>
        <taxon>Mycolicibacterium</taxon>
    </lineage>
</organism>
<dbReference type="InterPro" id="IPR036526">
    <property type="entry name" value="C-N_Hydrolase_sf"/>
</dbReference>
<dbReference type="PANTHER" id="PTHR38686">
    <property type="entry name" value="APOLIPOPROTEIN N-ACYLTRANSFERASE"/>
    <property type="match status" value="1"/>
</dbReference>
<feature type="transmembrane region" description="Helical" evidence="8">
    <location>
        <begin position="72"/>
        <end position="90"/>
    </location>
</feature>
<dbReference type="PANTHER" id="PTHR38686:SF1">
    <property type="entry name" value="APOLIPOPROTEIN N-ACYLTRANSFERASE"/>
    <property type="match status" value="1"/>
</dbReference>
<feature type="compositionally biased region" description="Basic and acidic residues" evidence="9">
    <location>
        <begin position="1"/>
        <end position="18"/>
    </location>
</feature>
<keyword evidence="4 8" id="KW-0812">Transmembrane</keyword>
<comment type="similarity">
    <text evidence="8">Belongs to the CN hydrolase family. Apolipoprotein N-acyltransferase subfamily.</text>
</comment>
<protein>
    <recommendedName>
        <fullName evidence="8">Apolipoprotein N-acyltransferase</fullName>
        <shortName evidence="8">ALP N-acyltransferase</shortName>
        <ecNumber evidence="8">2.3.1.269</ecNumber>
    </recommendedName>
</protein>
<accession>A0ABT3C711</accession>
<dbReference type="InterPro" id="IPR003010">
    <property type="entry name" value="C-N_Hydrolase"/>
</dbReference>
<feature type="region of interest" description="Disordered" evidence="9">
    <location>
        <begin position="569"/>
        <end position="609"/>
    </location>
</feature>
<feature type="transmembrane region" description="Helical" evidence="8">
    <location>
        <begin position="154"/>
        <end position="174"/>
    </location>
</feature>
<dbReference type="PROSITE" id="PS50263">
    <property type="entry name" value="CN_HYDROLASE"/>
    <property type="match status" value="1"/>
</dbReference>
<keyword evidence="12" id="KW-1185">Reference proteome</keyword>
<feature type="transmembrane region" description="Helical" evidence="8">
    <location>
        <begin position="124"/>
        <end position="147"/>
    </location>
</feature>
<keyword evidence="7 8" id="KW-0012">Acyltransferase</keyword>
<evidence type="ECO:0000256" key="3">
    <source>
        <dbReference type="ARBA" id="ARBA00022679"/>
    </source>
</evidence>
<sequence>MDSEHEAHTDLDEARAESAPEAEESEESDTPPGPGRWRRYGERIVNWLVPRLPRLCATVGAGLLMCASFPPIGWWWSAVLALIVFAVVLTRPSTTRAGGFGYGFLFGMAFYLPLLPWVSGLVGAVPWIGLAAMCACFPAIFGLLAVVVRTLPGWPLWFALVWVVEEWLKSTIPFGGFPWGVVAFGQTGGPFLPLMALGGAPAVSFAVVLVGCSVAAIGLEVVAWWQRDHHENSTGRPPSVVVPGVCIAVVLLSTALAFPHVRKSGAGSSDDPTVTVAAIQGNVPRLGLEFNAQRRAVLDNHVDETLRLADEVRAGRAPQPQFVIWPENSSDIDPLANPDARARITEAAQAIGAPILVGGVVARPEWTRENPAASNTVIVWDPVSGPGERHDKQIIQPFGEYLPWRSFFTHLSSYAERAGYFVPGGGNGVVHAAGVPIGVTTCWEVIFDRAARESVLNGAQLIAVPANNATFNQAMSEQQLAFAKARAVEHDRYVIVAGTVGISAVIAPDGRELARTNFFEPAFLDMQVRLKTSLTPASKWGPITQSVLVALGIAAVLAAIMHNGGFTRVTRRLRPRPENDRSEPTTDSNPPVSGSDDGSNDKEEHHDHR</sequence>
<keyword evidence="5 8" id="KW-1133">Transmembrane helix</keyword>
<keyword evidence="2 8" id="KW-1003">Cell membrane</keyword>
<dbReference type="InterPro" id="IPR045378">
    <property type="entry name" value="LNT_N"/>
</dbReference>
<comment type="subcellular location">
    <subcellularLocation>
        <location evidence="1 8">Cell membrane</location>
        <topology evidence="1 8">Multi-pass membrane protein</topology>
    </subcellularLocation>
</comment>
<proteinExistence type="inferred from homology"/>
<feature type="compositionally biased region" description="Basic and acidic residues" evidence="9">
    <location>
        <begin position="575"/>
        <end position="584"/>
    </location>
</feature>
<feature type="domain" description="CN hydrolase" evidence="10">
    <location>
        <begin position="274"/>
        <end position="530"/>
    </location>
</feature>
<evidence type="ECO:0000313" key="11">
    <source>
        <dbReference type="EMBL" id="MCV7225246.1"/>
    </source>
</evidence>
<dbReference type="EC" id="2.3.1.269" evidence="8"/>
<name>A0ABT3C711_9MYCO</name>
<comment type="caution">
    <text evidence="11">The sequence shown here is derived from an EMBL/GenBank/DDBJ whole genome shotgun (WGS) entry which is preliminary data.</text>
</comment>
<feature type="transmembrane region" description="Helical" evidence="8">
    <location>
        <begin position="547"/>
        <end position="566"/>
    </location>
</feature>
<dbReference type="Proteomes" id="UP001526201">
    <property type="component" value="Unassembled WGS sequence"/>
</dbReference>
<gene>
    <name evidence="8 11" type="primary">lnt</name>
    <name evidence="11" type="ORF">H7J73_04245</name>
</gene>
<keyword evidence="3 8" id="KW-0808">Transferase</keyword>
<dbReference type="Gene3D" id="3.60.110.10">
    <property type="entry name" value="Carbon-nitrogen hydrolase"/>
    <property type="match status" value="1"/>
</dbReference>
<comment type="catalytic activity">
    <reaction evidence="8">
        <text>N-terminal S-1,2-diacyl-sn-glyceryl-L-cysteinyl-[lipoprotein] + a glycerophospholipid = N-acyl-S-1,2-diacyl-sn-glyceryl-L-cysteinyl-[lipoprotein] + a 2-acyl-sn-glycero-3-phospholipid + H(+)</text>
        <dbReference type="Rhea" id="RHEA:48228"/>
        <dbReference type="Rhea" id="RHEA-COMP:14681"/>
        <dbReference type="Rhea" id="RHEA-COMP:14684"/>
        <dbReference type="ChEBI" id="CHEBI:15378"/>
        <dbReference type="ChEBI" id="CHEBI:136912"/>
        <dbReference type="ChEBI" id="CHEBI:140656"/>
        <dbReference type="ChEBI" id="CHEBI:140657"/>
        <dbReference type="ChEBI" id="CHEBI:140660"/>
        <dbReference type="EC" id="2.3.1.269"/>
    </reaction>
</comment>
<dbReference type="RefSeq" id="WP_264065978.1">
    <property type="nucleotide sequence ID" value="NZ_JACKTY010000012.1"/>
</dbReference>
<dbReference type="HAMAP" id="MF_01148">
    <property type="entry name" value="Lnt"/>
    <property type="match status" value="1"/>
</dbReference>
<evidence type="ECO:0000256" key="5">
    <source>
        <dbReference type="ARBA" id="ARBA00022989"/>
    </source>
</evidence>
<dbReference type="InterPro" id="IPR004563">
    <property type="entry name" value="Apolipo_AcylTrfase"/>
</dbReference>
<dbReference type="NCBIfam" id="TIGR00546">
    <property type="entry name" value="lnt"/>
    <property type="match status" value="1"/>
</dbReference>
<dbReference type="Pfam" id="PF00795">
    <property type="entry name" value="CN_hydrolase"/>
    <property type="match status" value="1"/>
</dbReference>
<dbReference type="CDD" id="cd07571">
    <property type="entry name" value="ALP_N-acyl_transferase"/>
    <property type="match status" value="1"/>
</dbReference>
<dbReference type="Pfam" id="PF20154">
    <property type="entry name" value="LNT_N"/>
    <property type="match status" value="1"/>
</dbReference>
<evidence type="ECO:0000256" key="6">
    <source>
        <dbReference type="ARBA" id="ARBA00023136"/>
    </source>
</evidence>
<feature type="region of interest" description="Disordered" evidence="9">
    <location>
        <begin position="1"/>
        <end position="37"/>
    </location>
</feature>
<evidence type="ECO:0000256" key="9">
    <source>
        <dbReference type="SAM" id="MobiDB-lite"/>
    </source>
</evidence>
<evidence type="ECO:0000256" key="1">
    <source>
        <dbReference type="ARBA" id="ARBA00004651"/>
    </source>
</evidence>
<dbReference type="SUPFAM" id="SSF56317">
    <property type="entry name" value="Carbon-nitrogen hydrolase"/>
    <property type="match status" value="1"/>
</dbReference>
<evidence type="ECO:0000313" key="12">
    <source>
        <dbReference type="Proteomes" id="UP001526201"/>
    </source>
</evidence>
<evidence type="ECO:0000259" key="10">
    <source>
        <dbReference type="PROSITE" id="PS50263"/>
    </source>
</evidence>
<comment type="function">
    <text evidence="8">Catalyzes the phospholipid dependent N-acylation of the N-terminal cysteine of apolipoprotein, the last step in lipoprotein maturation.</text>
</comment>
<evidence type="ECO:0000256" key="7">
    <source>
        <dbReference type="ARBA" id="ARBA00023315"/>
    </source>
</evidence>
<keyword evidence="6 8" id="KW-0472">Membrane</keyword>
<feature type="transmembrane region" description="Helical" evidence="8">
    <location>
        <begin position="240"/>
        <end position="258"/>
    </location>
</feature>